<name>K0T8B7_THAOC</name>
<keyword evidence="2" id="KW-1003">Cell membrane</keyword>
<reference evidence="10 11" key="1">
    <citation type="journal article" date="2012" name="Genome Biol.">
        <title>Genome and low-iron response of an oceanic diatom adapted to chronic iron limitation.</title>
        <authorList>
            <person name="Lommer M."/>
            <person name="Specht M."/>
            <person name="Roy A.S."/>
            <person name="Kraemer L."/>
            <person name="Andreson R."/>
            <person name="Gutowska M.A."/>
            <person name="Wolf J."/>
            <person name="Bergner S.V."/>
            <person name="Schilhabel M.B."/>
            <person name="Klostermeier U.C."/>
            <person name="Beiko R.G."/>
            <person name="Rosenstiel P."/>
            <person name="Hippler M."/>
            <person name="Laroche J."/>
        </authorList>
    </citation>
    <scope>NUCLEOTIDE SEQUENCE [LARGE SCALE GENOMIC DNA]</scope>
    <source>
        <strain evidence="10 11">CCMP1005</strain>
    </source>
</reference>
<dbReference type="EMBL" id="AGNL01004186">
    <property type="protein sequence ID" value="EJK73825.1"/>
    <property type="molecule type" value="Genomic_DNA"/>
</dbReference>
<dbReference type="PANTHER" id="PTHR30506:SF3">
    <property type="entry name" value="UPF0126 INNER MEMBRANE PROTEIN YADS-RELATED"/>
    <property type="match status" value="1"/>
</dbReference>
<dbReference type="GO" id="GO:0005509">
    <property type="term" value="F:calcium ion binding"/>
    <property type="evidence" value="ECO:0007669"/>
    <property type="project" value="InterPro"/>
</dbReference>
<accession>K0T8B7</accession>
<proteinExistence type="predicted"/>
<comment type="subcellular location">
    <subcellularLocation>
        <location evidence="1">Cell membrane</location>
        <topology evidence="1">Multi-pass membrane protein</topology>
    </subcellularLocation>
</comment>
<dbReference type="Proteomes" id="UP000266841">
    <property type="component" value="Unassembled WGS sequence"/>
</dbReference>
<evidence type="ECO:0000259" key="9">
    <source>
        <dbReference type="PROSITE" id="PS50222"/>
    </source>
</evidence>
<dbReference type="PANTHER" id="PTHR30506">
    <property type="entry name" value="INNER MEMBRANE PROTEIN"/>
    <property type="match status" value="1"/>
</dbReference>
<sequence>MRQALRTEISPLSNASSARRDEPVDVGEVAKRLGIRLTQCETELLKTKLDVDKDGKVTCLDFTLASKRSLEDRTIRELCLQVIEQPANRFADYGSSFVKWMNLVGVALFSVAGTQVAGDADFNVIGCTLVGCIAGLGGRTVNNLLYGNSSPLTRGLPGVFWTRDRLSLGVAIASSLVTFIVWPLYTAGMSDHIFNNVIGKSELEDDGSVGEEAFVAACERDADFEQAMRMGIKKKVSAKELDSMSARDLFNYIDLDNSGTICAEEVTTLIQDRVRHGVEMYAIDTLALATNAVTAVHGAISMGIHPLVAATSGITMSLGSIFRDLFCGRDLVVASESYAFATGAGSTVYVITREMALRGIAVIAPIRISLAIATTIGIRYWEYVNGEPLLSPMHAKHAKS</sequence>
<keyword evidence="3 8" id="KW-0812">Transmembrane</keyword>
<evidence type="ECO:0000313" key="11">
    <source>
        <dbReference type="Proteomes" id="UP000266841"/>
    </source>
</evidence>
<dbReference type="AlphaFoldDB" id="K0T8B7"/>
<organism evidence="10 11">
    <name type="scientific">Thalassiosira oceanica</name>
    <name type="common">Marine diatom</name>
    <dbReference type="NCBI Taxonomy" id="159749"/>
    <lineage>
        <taxon>Eukaryota</taxon>
        <taxon>Sar</taxon>
        <taxon>Stramenopiles</taxon>
        <taxon>Ochrophyta</taxon>
        <taxon>Bacillariophyta</taxon>
        <taxon>Coscinodiscophyceae</taxon>
        <taxon>Thalassiosirophycidae</taxon>
        <taxon>Thalassiosirales</taxon>
        <taxon>Thalassiosiraceae</taxon>
        <taxon>Thalassiosira</taxon>
    </lineage>
</organism>
<feature type="transmembrane region" description="Helical" evidence="8">
    <location>
        <begin position="166"/>
        <end position="185"/>
    </location>
</feature>
<dbReference type="GO" id="GO:0005886">
    <property type="term" value="C:plasma membrane"/>
    <property type="evidence" value="ECO:0007669"/>
    <property type="project" value="UniProtKB-SubCell"/>
</dbReference>
<dbReference type="InterPro" id="IPR011992">
    <property type="entry name" value="EF-hand-dom_pair"/>
</dbReference>
<evidence type="ECO:0000256" key="2">
    <source>
        <dbReference type="ARBA" id="ARBA00022475"/>
    </source>
</evidence>
<protein>
    <recommendedName>
        <fullName evidence="9">EF-hand domain-containing protein</fullName>
    </recommendedName>
</protein>
<evidence type="ECO:0000256" key="4">
    <source>
        <dbReference type="ARBA" id="ARBA00022837"/>
    </source>
</evidence>
<evidence type="ECO:0000256" key="8">
    <source>
        <dbReference type="SAM" id="Phobius"/>
    </source>
</evidence>
<evidence type="ECO:0000256" key="7">
    <source>
        <dbReference type="SAM" id="MobiDB-lite"/>
    </source>
</evidence>
<evidence type="ECO:0000256" key="1">
    <source>
        <dbReference type="ARBA" id="ARBA00004651"/>
    </source>
</evidence>
<comment type="caution">
    <text evidence="10">The sequence shown here is derived from an EMBL/GenBank/DDBJ whole genome shotgun (WGS) entry which is preliminary data.</text>
</comment>
<keyword evidence="6 8" id="KW-0472">Membrane</keyword>
<dbReference type="Pfam" id="PF13202">
    <property type="entry name" value="EF-hand_5"/>
    <property type="match status" value="1"/>
</dbReference>
<evidence type="ECO:0000256" key="5">
    <source>
        <dbReference type="ARBA" id="ARBA00022989"/>
    </source>
</evidence>
<dbReference type="InterPro" id="IPR005115">
    <property type="entry name" value="Gly_transporter"/>
</dbReference>
<evidence type="ECO:0000256" key="6">
    <source>
        <dbReference type="ARBA" id="ARBA00023136"/>
    </source>
</evidence>
<dbReference type="PROSITE" id="PS00018">
    <property type="entry name" value="EF_HAND_1"/>
    <property type="match status" value="2"/>
</dbReference>
<keyword evidence="5 8" id="KW-1133">Transmembrane helix</keyword>
<dbReference type="Pfam" id="PF03458">
    <property type="entry name" value="Gly_transporter"/>
    <property type="match status" value="2"/>
</dbReference>
<keyword evidence="4" id="KW-0106">Calcium</keyword>
<feature type="region of interest" description="Disordered" evidence="7">
    <location>
        <begin position="1"/>
        <end position="23"/>
    </location>
</feature>
<dbReference type="Gene3D" id="1.10.238.10">
    <property type="entry name" value="EF-hand"/>
    <property type="match status" value="1"/>
</dbReference>
<dbReference type="InterPro" id="IPR018247">
    <property type="entry name" value="EF_Hand_1_Ca_BS"/>
</dbReference>
<keyword evidence="11" id="KW-1185">Reference proteome</keyword>
<dbReference type="InterPro" id="IPR002048">
    <property type="entry name" value="EF_hand_dom"/>
</dbReference>
<feature type="domain" description="EF-hand" evidence="9">
    <location>
        <begin position="241"/>
        <end position="276"/>
    </location>
</feature>
<dbReference type="OrthoDB" id="46860at2759"/>
<evidence type="ECO:0000313" key="10">
    <source>
        <dbReference type="EMBL" id="EJK73825.1"/>
    </source>
</evidence>
<dbReference type="SUPFAM" id="SSF47473">
    <property type="entry name" value="EF-hand"/>
    <property type="match status" value="2"/>
</dbReference>
<gene>
    <name evidence="10" type="ORF">THAOC_04535</name>
</gene>
<evidence type="ECO:0000256" key="3">
    <source>
        <dbReference type="ARBA" id="ARBA00022692"/>
    </source>
</evidence>
<dbReference type="PROSITE" id="PS50222">
    <property type="entry name" value="EF_HAND_2"/>
    <property type="match status" value="1"/>
</dbReference>